<feature type="signal peptide" evidence="6">
    <location>
        <begin position="1"/>
        <end position="20"/>
    </location>
</feature>
<dbReference type="InterPro" id="IPR015500">
    <property type="entry name" value="Peptidase_S8_subtilisin-rel"/>
</dbReference>
<dbReference type="EC" id="3.4.21.-" evidence="8"/>
<keyword evidence="6" id="KW-0732">Signal</keyword>
<evidence type="ECO:0000256" key="3">
    <source>
        <dbReference type="ARBA" id="ARBA00022801"/>
    </source>
</evidence>
<feature type="active site" description="Charge relay system" evidence="5">
    <location>
        <position position="151"/>
    </location>
</feature>
<comment type="similarity">
    <text evidence="1 5">Belongs to the peptidase S8 family.</text>
</comment>
<dbReference type="RefSeq" id="WP_119357096.1">
    <property type="nucleotide sequence ID" value="NZ_BJXM01000009.1"/>
</dbReference>
<evidence type="ECO:0000256" key="2">
    <source>
        <dbReference type="ARBA" id="ARBA00022670"/>
    </source>
</evidence>
<accession>A0A399F708</accession>
<evidence type="ECO:0000256" key="6">
    <source>
        <dbReference type="SAM" id="SignalP"/>
    </source>
</evidence>
<evidence type="ECO:0000313" key="8">
    <source>
        <dbReference type="EMBL" id="RIH92444.1"/>
    </source>
</evidence>
<dbReference type="SUPFAM" id="SSF52743">
    <property type="entry name" value="Subtilisin-like"/>
    <property type="match status" value="1"/>
</dbReference>
<keyword evidence="4 5" id="KW-0720">Serine protease</keyword>
<reference evidence="8 9" key="1">
    <citation type="submission" date="2018-08" db="EMBL/GenBank/DDBJ databases">
        <title>Meiothermus granaticius genome AF-68 sequencing project.</title>
        <authorList>
            <person name="Da Costa M.S."/>
            <person name="Albuquerque L."/>
            <person name="Raposo P."/>
            <person name="Froufe H.J.C."/>
            <person name="Barroso C.S."/>
            <person name="Egas C."/>
        </authorList>
    </citation>
    <scope>NUCLEOTIDE SEQUENCE [LARGE SCALE GENOMIC DNA]</scope>
    <source>
        <strain evidence="8 9">AF-68</strain>
    </source>
</reference>
<dbReference type="PANTHER" id="PTHR43806:SF11">
    <property type="entry name" value="CEREVISIN-RELATED"/>
    <property type="match status" value="1"/>
</dbReference>
<feature type="active site" description="Charge relay system" evidence="5">
    <location>
        <position position="188"/>
    </location>
</feature>
<dbReference type="CDD" id="cd00063">
    <property type="entry name" value="FN3"/>
    <property type="match status" value="1"/>
</dbReference>
<dbReference type="Gene3D" id="3.40.50.200">
    <property type="entry name" value="Peptidase S8/S53 domain"/>
    <property type="match status" value="1"/>
</dbReference>
<dbReference type="AlphaFoldDB" id="A0A399F708"/>
<dbReference type="Gene3D" id="2.60.40.10">
    <property type="entry name" value="Immunoglobulins"/>
    <property type="match status" value="1"/>
</dbReference>
<evidence type="ECO:0000256" key="5">
    <source>
        <dbReference type="PROSITE-ProRule" id="PRU01240"/>
    </source>
</evidence>
<dbReference type="InterPro" id="IPR003961">
    <property type="entry name" value="FN3_dom"/>
</dbReference>
<keyword evidence="9" id="KW-1185">Reference proteome</keyword>
<feature type="domain" description="Fibronectin type-III" evidence="7">
    <location>
        <begin position="409"/>
        <end position="481"/>
    </location>
</feature>
<protein>
    <submittedName>
        <fullName evidence="8">Thermophilic serine proteinase</fullName>
        <ecNumber evidence="8">3.4.21.-</ecNumber>
    </submittedName>
</protein>
<dbReference type="OrthoDB" id="9798386at2"/>
<evidence type="ECO:0000256" key="4">
    <source>
        <dbReference type="ARBA" id="ARBA00022825"/>
    </source>
</evidence>
<keyword evidence="3 5" id="KW-0378">Hydrolase</keyword>
<dbReference type="SMART" id="SM00060">
    <property type="entry name" value="FN3"/>
    <property type="match status" value="1"/>
</dbReference>
<evidence type="ECO:0000259" key="7">
    <source>
        <dbReference type="SMART" id="SM00060"/>
    </source>
</evidence>
<dbReference type="SUPFAM" id="SSF49265">
    <property type="entry name" value="Fibronectin type III"/>
    <property type="match status" value="1"/>
</dbReference>
<organism evidence="8 9">
    <name type="scientific">Meiothermus granaticius NBRC 107808</name>
    <dbReference type="NCBI Taxonomy" id="1227551"/>
    <lineage>
        <taxon>Bacteria</taxon>
        <taxon>Thermotogati</taxon>
        <taxon>Deinococcota</taxon>
        <taxon>Deinococci</taxon>
        <taxon>Thermales</taxon>
        <taxon>Thermaceae</taxon>
        <taxon>Meiothermus</taxon>
    </lineage>
</organism>
<dbReference type="InterPro" id="IPR000209">
    <property type="entry name" value="Peptidase_S8/S53_dom"/>
</dbReference>
<dbReference type="EMBL" id="QWLB01000019">
    <property type="protein sequence ID" value="RIH92444.1"/>
    <property type="molecule type" value="Genomic_DNA"/>
</dbReference>
<keyword evidence="2 5" id="KW-0645">Protease</keyword>
<evidence type="ECO:0000256" key="1">
    <source>
        <dbReference type="ARBA" id="ARBA00011073"/>
    </source>
</evidence>
<feature type="active site" description="Charge relay system" evidence="5">
    <location>
        <position position="346"/>
    </location>
</feature>
<dbReference type="InterPro" id="IPR050131">
    <property type="entry name" value="Peptidase_S8_subtilisin-like"/>
</dbReference>
<dbReference type="PROSITE" id="PS51892">
    <property type="entry name" value="SUBTILASE"/>
    <property type="match status" value="1"/>
</dbReference>
<dbReference type="Proteomes" id="UP000266178">
    <property type="component" value="Unassembled WGS sequence"/>
</dbReference>
<name>A0A399F708_9DEIN</name>
<sequence>MTLRAVLLFLLLLTCPLGLAQKAGSDPMVEVILEFGGPALPKGQARQELIRTLQSHLGKMRLKLKVQAKEGFWSSQSLLVRLPQSQVGALVNLPGVVRVYPNRPVKLVRGVANALAVPSDQGSNWALEAIGAQTLWAAGLKGQGIRIGHLDTGVDASHPALRGKVAAFAAIDADGTAHPGQPYDSAQHGTYTAGLLVGDQVGVAPEAKVVSALVLPEGNGTLAQVLGGLDWVLEQNVNIVSMSLGMEGNWNEFAPVIERMKQLGVLPVFAIGNSGSTTTSPGNLPGVLGIGAVDQTNQLAPFSSRGEVRWGDPYNQVVQKPDLVAPGVSVVSTIPGGRYLAMSGTSSSTALVAGSAALLMSGGARADAVKNALLSTALPLQSGSGKGLIHLSQAWAALGGTPVQQAQPLPSPSNLQAKVQEGKIILSWDPVPGATGYQVRELSSSGPQWVQAPPFVDTDLKRGSPYRYEVKALKGNQSSPGSEVLVVNFSAKGQPTPPPPSRKSALLVVETDGLDGGKAALEALGWKPEVLKIRPSQRPGLDTLKNYPVVVWVLGKDWAQNWPDPLRLMLRGWVQSGGRLLLISQEDKKSPISEITRYGSGQAVFLSGELTRLSLEERAGIYQKVLGDLLP</sequence>
<dbReference type="GO" id="GO:0006508">
    <property type="term" value="P:proteolysis"/>
    <property type="evidence" value="ECO:0007669"/>
    <property type="project" value="UniProtKB-KW"/>
</dbReference>
<dbReference type="Pfam" id="PF00082">
    <property type="entry name" value="Peptidase_S8"/>
    <property type="match status" value="1"/>
</dbReference>
<feature type="chain" id="PRO_5030071830" evidence="6">
    <location>
        <begin position="21"/>
        <end position="631"/>
    </location>
</feature>
<gene>
    <name evidence="8" type="ORF">Mgrana_01603</name>
</gene>
<dbReference type="PANTHER" id="PTHR43806">
    <property type="entry name" value="PEPTIDASE S8"/>
    <property type="match status" value="1"/>
</dbReference>
<dbReference type="InterPro" id="IPR036116">
    <property type="entry name" value="FN3_sf"/>
</dbReference>
<evidence type="ECO:0000313" key="9">
    <source>
        <dbReference type="Proteomes" id="UP000266178"/>
    </source>
</evidence>
<dbReference type="InterPro" id="IPR013783">
    <property type="entry name" value="Ig-like_fold"/>
</dbReference>
<proteinExistence type="inferred from homology"/>
<dbReference type="PRINTS" id="PR00723">
    <property type="entry name" value="SUBTILISIN"/>
</dbReference>
<dbReference type="InterPro" id="IPR036852">
    <property type="entry name" value="Peptidase_S8/S53_dom_sf"/>
</dbReference>
<dbReference type="GO" id="GO:0004252">
    <property type="term" value="F:serine-type endopeptidase activity"/>
    <property type="evidence" value="ECO:0007669"/>
    <property type="project" value="UniProtKB-UniRule"/>
</dbReference>
<comment type="caution">
    <text evidence="8">The sequence shown here is derived from an EMBL/GenBank/DDBJ whole genome shotgun (WGS) entry which is preliminary data.</text>
</comment>